<reference evidence="7" key="2">
    <citation type="submission" date="2024-10" db="UniProtKB">
        <authorList>
            <consortium name="EnsemblProtists"/>
        </authorList>
    </citation>
    <scope>IDENTIFICATION</scope>
</reference>
<evidence type="ECO:0000256" key="2">
    <source>
        <dbReference type="ARBA" id="ARBA00022692"/>
    </source>
</evidence>
<feature type="transmembrane region" description="Helical" evidence="5">
    <location>
        <begin position="51"/>
        <end position="76"/>
    </location>
</feature>
<evidence type="ECO:0000313" key="8">
    <source>
        <dbReference type="Proteomes" id="UP000013827"/>
    </source>
</evidence>
<accession>A0A0D3IED8</accession>
<dbReference type="eggNOG" id="KOG1441">
    <property type="taxonomic scope" value="Eukaryota"/>
</dbReference>
<comment type="subcellular location">
    <subcellularLocation>
        <location evidence="1">Membrane</location>
        <topology evidence="1">Multi-pass membrane protein</topology>
    </subcellularLocation>
</comment>
<dbReference type="KEGG" id="ehx:EMIHUDRAFT_62014"/>
<dbReference type="PaxDb" id="2903-EOD09623"/>
<evidence type="ECO:0000259" key="6">
    <source>
        <dbReference type="Pfam" id="PF03151"/>
    </source>
</evidence>
<dbReference type="AlphaFoldDB" id="A0A0D3IED8"/>
<sequence length="356" mass="37900">MALDERRKSSEEIRLVEETGDSLAAAKDLDSECSPGDGEDDRERFVERDGLSWLGVARVVVSVAVYLSVGPALILVNRHLLKVVGFDFPMMLSGLGLVGASLTAVILVNVLRVVEPSHRSMLTPRFVATNLLPIGAAMAATLAAGNAVYLYLPVGFIQMLKSFTPTVTLAMLCLLRIEFPSPLVSMTVLGMCGGTAAASYGAPAFDLTGLCIMLSAEASEALRLVLTQKLLQNHSFGVVEGQYYMAPISGVWLFASAAVFELPRALSTNALAMPLANPWPFLLSMALGAGVNYCAAAVIKLTNSVTLKVLSTARNASLVLVSAAALNEEVSRIELLGYSITLISFGMYQYFRARGA</sequence>
<evidence type="ECO:0000313" key="7">
    <source>
        <dbReference type="EnsemblProtists" id="EOD09623"/>
    </source>
</evidence>
<feature type="transmembrane region" description="Helical" evidence="5">
    <location>
        <begin position="88"/>
        <end position="111"/>
    </location>
</feature>
<dbReference type="InterPro" id="IPR004853">
    <property type="entry name" value="Sugar_P_trans_dom"/>
</dbReference>
<name>A0A0D3IED8_EMIH1</name>
<keyword evidence="4 5" id="KW-0472">Membrane</keyword>
<keyword evidence="3 5" id="KW-1133">Transmembrane helix</keyword>
<dbReference type="GeneID" id="17255534"/>
<evidence type="ECO:0000256" key="1">
    <source>
        <dbReference type="ARBA" id="ARBA00004141"/>
    </source>
</evidence>
<reference evidence="8" key="1">
    <citation type="journal article" date="2013" name="Nature">
        <title>Pan genome of the phytoplankton Emiliania underpins its global distribution.</title>
        <authorList>
            <person name="Read B.A."/>
            <person name="Kegel J."/>
            <person name="Klute M.J."/>
            <person name="Kuo A."/>
            <person name="Lefebvre S.C."/>
            <person name="Maumus F."/>
            <person name="Mayer C."/>
            <person name="Miller J."/>
            <person name="Monier A."/>
            <person name="Salamov A."/>
            <person name="Young J."/>
            <person name="Aguilar M."/>
            <person name="Claverie J.M."/>
            <person name="Frickenhaus S."/>
            <person name="Gonzalez K."/>
            <person name="Herman E.K."/>
            <person name="Lin Y.C."/>
            <person name="Napier J."/>
            <person name="Ogata H."/>
            <person name="Sarno A.F."/>
            <person name="Shmutz J."/>
            <person name="Schroeder D."/>
            <person name="de Vargas C."/>
            <person name="Verret F."/>
            <person name="von Dassow P."/>
            <person name="Valentin K."/>
            <person name="Van de Peer Y."/>
            <person name="Wheeler G."/>
            <person name="Dacks J.B."/>
            <person name="Delwiche C.F."/>
            <person name="Dyhrman S.T."/>
            <person name="Glockner G."/>
            <person name="John U."/>
            <person name="Richards T."/>
            <person name="Worden A.Z."/>
            <person name="Zhang X."/>
            <person name="Grigoriev I.V."/>
            <person name="Allen A.E."/>
            <person name="Bidle K."/>
            <person name="Borodovsky M."/>
            <person name="Bowler C."/>
            <person name="Brownlee C."/>
            <person name="Cock J.M."/>
            <person name="Elias M."/>
            <person name="Gladyshev V.N."/>
            <person name="Groth M."/>
            <person name="Guda C."/>
            <person name="Hadaegh A."/>
            <person name="Iglesias-Rodriguez M.D."/>
            <person name="Jenkins J."/>
            <person name="Jones B.M."/>
            <person name="Lawson T."/>
            <person name="Leese F."/>
            <person name="Lindquist E."/>
            <person name="Lobanov A."/>
            <person name="Lomsadze A."/>
            <person name="Malik S.B."/>
            <person name="Marsh M.E."/>
            <person name="Mackinder L."/>
            <person name="Mock T."/>
            <person name="Mueller-Roeber B."/>
            <person name="Pagarete A."/>
            <person name="Parker M."/>
            <person name="Probert I."/>
            <person name="Quesneville H."/>
            <person name="Raines C."/>
            <person name="Rensing S.A."/>
            <person name="Riano-Pachon D.M."/>
            <person name="Richier S."/>
            <person name="Rokitta S."/>
            <person name="Shiraiwa Y."/>
            <person name="Soanes D.M."/>
            <person name="van der Giezen M."/>
            <person name="Wahlund T.M."/>
            <person name="Williams B."/>
            <person name="Wilson W."/>
            <person name="Wolfe G."/>
            <person name="Wurch L.L."/>
        </authorList>
    </citation>
    <scope>NUCLEOTIDE SEQUENCE</scope>
</reference>
<keyword evidence="8" id="KW-1185">Reference proteome</keyword>
<dbReference type="EnsemblProtists" id="EOD09623">
    <property type="protein sequence ID" value="EOD09623"/>
    <property type="gene ID" value="EMIHUDRAFT_62014"/>
</dbReference>
<dbReference type="PANTHER" id="PTHR11132">
    <property type="entry name" value="SOLUTE CARRIER FAMILY 35"/>
    <property type="match status" value="1"/>
</dbReference>
<evidence type="ECO:0000256" key="3">
    <source>
        <dbReference type="ARBA" id="ARBA00022989"/>
    </source>
</evidence>
<feature type="transmembrane region" description="Helical" evidence="5">
    <location>
        <begin position="159"/>
        <end position="177"/>
    </location>
</feature>
<feature type="domain" description="Sugar phosphate transporter" evidence="6">
    <location>
        <begin position="74"/>
        <end position="348"/>
    </location>
</feature>
<dbReference type="RefSeq" id="XP_005762052.1">
    <property type="nucleotide sequence ID" value="XM_005761995.1"/>
</dbReference>
<dbReference type="InterPro" id="IPR050186">
    <property type="entry name" value="TPT_transporter"/>
</dbReference>
<dbReference type="HOGENOM" id="CLU_022332_3_0_1"/>
<dbReference type="Pfam" id="PF03151">
    <property type="entry name" value="TPT"/>
    <property type="match status" value="1"/>
</dbReference>
<feature type="transmembrane region" description="Helical" evidence="5">
    <location>
        <begin position="131"/>
        <end position="152"/>
    </location>
</feature>
<protein>
    <recommendedName>
        <fullName evidence="6">Sugar phosphate transporter domain-containing protein</fullName>
    </recommendedName>
</protein>
<organism evidence="7 8">
    <name type="scientific">Emiliania huxleyi (strain CCMP1516)</name>
    <dbReference type="NCBI Taxonomy" id="280463"/>
    <lineage>
        <taxon>Eukaryota</taxon>
        <taxon>Haptista</taxon>
        <taxon>Haptophyta</taxon>
        <taxon>Prymnesiophyceae</taxon>
        <taxon>Isochrysidales</taxon>
        <taxon>Noelaerhabdaceae</taxon>
        <taxon>Emiliania</taxon>
    </lineage>
</organism>
<proteinExistence type="predicted"/>
<dbReference type="Proteomes" id="UP000013827">
    <property type="component" value="Unassembled WGS sequence"/>
</dbReference>
<evidence type="ECO:0000256" key="4">
    <source>
        <dbReference type="ARBA" id="ARBA00023136"/>
    </source>
</evidence>
<dbReference type="OMA" id="MIEFSVI"/>
<dbReference type="GO" id="GO:0016020">
    <property type="term" value="C:membrane"/>
    <property type="evidence" value="ECO:0007669"/>
    <property type="project" value="UniProtKB-SubCell"/>
</dbReference>
<evidence type="ECO:0000256" key="5">
    <source>
        <dbReference type="SAM" id="Phobius"/>
    </source>
</evidence>
<keyword evidence="2 5" id="KW-0812">Transmembrane</keyword>